<dbReference type="AlphaFoldDB" id="A0A835HU60"/>
<gene>
    <name evidence="1" type="ORF">IFM89_018533</name>
</gene>
<name>A0A835HU60_9MAGN</name>
<dbReference type="EMBL" id="JADFTS010000005">
    <property type="protein sequence ID" value="KAF9605806.1"/>
    <property type="molecule type" value="Genomic_DNA"/>
</dbReference>
<reference evidence="1 2" key="1">
    <citation type="submission" date="2020-10" db="EMBL/GenBank/DDBJ databases">
        <title>The Coptis chinensis genome and diversification of protoberbering-type alkaloids.</title>
        <authorList>
            <person name="Wang B."/>
            <person name="Shu S."/>
            <person name="Song C."/>
            <person name="Liu Y."/>
        </authorList>
    </citation>
    <scope>NUCLEOTIDE SEQUENCE [LARGE SCALE GENOMIC DNA]</scope>
    <source>
        <strain evidence="1">HL-2020</strain>
        <tissue evidence="1">Leaf</tissue>
    </source>
</reference>
<proteinExistence type="predicted"/>
<sequence>MTRMVLLLGILKSGEKLNLIIISISPNGGKNSLDVISRRLDAEISTRGKKFDALIFQVHILLICNCLIVDGFDSFPNGVVLMFLCFSPSLRCSFVSPFSKT</sequence>
<evidence type="ECO:0000313" key="2">
    <source>
        <dbReference type="Proteomes" id="UP000631114"/>
    </source>
</evidence>
<comment type="caution">
    <text evidence="1">The sequence shown here is derived from an EMBL/GenBank/DDBJ whole genome shotgun (WGS) entry which is preliminary data.</text>
</comment>
<accession>A0A835HU60</accession>
<organism evidence="1 2">
    <name type="scientific">Coptis chinensis</name>
    <dbReference type="NCBI Taxonomy" id="261450"/>
    <lineage>
        <taxon>Eukaryota</taxon>
        <taxon>Viridiplantae</taxon>
        <taxon>Streptophyta</taxon>
        <taxon>Embryophyta</taxon>
        <taxon>Tracheophyta</taxon>
        <taxon>Spermatophyta</taxon>
        <taxon>Magnoliopsida</taxon>
        <taxon>Ranunculales</taxon>
        <taxon>Ranunculaceae</taxon>
        <taxon>Coptidoideae</taxon>
        <taxon>Coptis</taxon>
    </lineage>
</organism>
<protein>
    <submittedName>
        <fullName evidence="1">Uncharacterized protein</fullName>
    </submittedName>
</protein>
<dbReference type="Proteomes" id="UP000631114">
    <property type="component" value="Unassembled WGS sequence"/>
</dbReference>
<evidence type="ECO:0000313" key="1">
    <source>
        <dbReference type="EMBL" id="KAF9605806.1"/>
    </source>
</evidence>
<keyword evidence="2" id="KW-1185">Reference proteome</keyword>